<gene>
    <name evidence="3" type="ORF">EIZ48_25400</name>
</gene>
<dbReference type="NCBIfam" id="NF008107">
    <property type="entry name" value="PRK10853.1"/>
    <property type="match status" value="1"/>
</dbReference>
<dbReference type="PANTHER" id="PTHR30041:SF8">
    <property type="entry name" value="PROTEIN YFFB"/>
    <property type="match status" value="1"/>
</dbReference>
<dbReference type="PANTHER" id="PTHR30041">
    <property type="entry name" value="ARSENATE REDUCTASE"/>
    <property type="match status" value="1"/>
</dbReference>
<dbReference type="InterPro" id="IPR006660">
    <property type="entry name" value="Arsenate_reductase-like"/>
</dbReference>
<dbReference type="CDD" id="cd03035">
    <property type="entry name" value="ArsC_Yffb"/>
    <property type="match status" value="1"/>
</dbReference>
<dbReference type="SUPFAM" id="SSF52833">
    <property type="entry name" value="Thioredoxin-like"/>
    <property type="match status" value="1"/>
</dbReference>
<reference evidence="3 4" key="1">
    <citation type="journal article" date="2017" name="Int. J. Syst. Evol. Microbiol.">
        <title>Photobacterium alginatilyticum sp. nov., a marine bacterium isolated from bottom seawater.</title>
        <authorList>
            <person name="Wang X."/>
            <person name="Wang Y."/>
            <person name="Yang X."/>
            <person name="Sun H."/>
            <person name="Li B."/>
            <person name="Zhang X.H."/>
        </authorList>
    </citation>
    <scope>NUCLEOTIDE SEQUENCE [LARGE SCALE GENOMIC DNA]</scope>
    <source>
        <strain evidence="3 4">P03D4</strain>
    </source>
</reference>
<accession>A0ABW9YPN8</accession>
<sequence length="123" mass="14374">MSNCTVTYGIKNCDTIKKMKKWLEAENIEYRFHDYRTDGLDQAMLEAFEAQLGWEAMVNKRGTTYRQLSDEQKAGLNRETALTLMLEYPAMIKRPLLVHNESYHLGFKPAQYQEIFQSSLAEK</sequence>
<keyword evidence="4" id="KW-1185">Reference proteome</keyword>
<comment type="caution">
    <text evidence="3">The sequence shown here is derived from an EMBL/GenBank/DDBJ whole genome shotgun (WGS) entry which is preliminary data.</text>
</comment>
<dbReference type="PROSITE" id="PS51353">
    <property type="entry name" value="ARSC"/>
    <property type="match status" value="1"/>
</dbReference>
<evidence type="ECO:0000256" key="1">
    <source>
        <dbReference type="ARBA" id="ARBA00007198"/>
    </source>
</evidence>
<evidence type="ECO:0000313" key="3">
    <source>
        <dbReference type="EMBL" id="NBI55853.1"/>
    </source>
</evidence>
<dbReference type="RefSeq" id="WP_160657891.1">
    <property type="nucleotide sequence ID" value="NZ_RSEJ01000038.1"/>
</dbReference>
<dbReference type="Proteomes" id="UP000738517">
    <property type="component" value="Unassembled WGS sequence"/>
</dbReference>
<dbReference type="Gene3D" id="3.40.30.10">
    <property type="entry name" value="Glutaredoxin"/>
    <property type="match status" value="1"/>
</dbReference>
<protein>
    <submittedName>
        <fullName evidence="3">ArsC family reductase</fullName>
    </submittedName>
</protein>
<dbReference type="Pfam" id="PF03960">
    <property type="entry name" value="ArsC"/>
    <property type="match status" value="1"/>
</dbReference>
<evidence type="ECO:0000313" key="4">
    <source>
        <dbReference type="Proteomes" id="UP000738517"/>
    </source>
</evidence>
<proteinExistence type="inferred from homology"/>
<evidence type="ECO:0000256" key="2">
    <source>
        <dbReference type="PROSITE-ProRule" id="PRU01282"/>
    </source>
</evidence>
<name>A0ABW9YPN8_9GAMM</name>
<dbReference type="NCBIfam" id="TIGR01617">
    <property type="entry name" value="arsC_related"/>
    <property type="match status" value="1"/>
</dbReference>
<dbReference type="InterPro" id="IPR006504">
    <property type="entry name" value="Tscrpt_reg_Spx/MgsR"/>
</dbReference>
<comment type="similarity">
    <text evidence="1 2">Belongs to the ArsC family.</text>
</comment>
<dbReference type="EMBL" id="RSEJ01000038">
    <property type="protein sequence ID" value="NBI55853.1"/>
    <property type="molecule type" value="Genomic_DNA"/>
</dbReference>
<dbReference type="InterPro" id="IPR036249">
    <property type="entry name" value="Thioredoxin-like_sf"/>
</dbReference>
<organism evidence="3 4">
    <name type="scientific">Photobacterium alginatilyticum</name>
    <dbReference type="NCBI Taxonomy" id="1775171"/>
    <lineage>
        <taxon>Bacteria</taxon>
        <taxon>Pseudomonadati</taxon>
        <taxon>Pseudomonadota</taxon>
        <taxon>Gammaproteobacteria</taxon>
        <taxon>Vibrionales</taxon>
        <taxon>Vibrionaceae</taxon>
        <taxon>Photobacterium</taxon>
    </lineage>
</organism>